<dbReference type="RefSeq" id="WP_250084331.1">
    <property type="nucleotide sequence ID" value="NZ_JAMJPJ010000052.1"/>
</dbReference>
<evidence type="ECO:0000313" key="2">
    <source>
        <dbReference type="Proteomes" id="UP001165308"/>
    </source>
</evidence>
<proteinExistence type="predicted"/>
<evidence type="ECO:0000313" key="1">
    <source>
        <dbReference type="EMBL" id="MCL7931674.1"/>
    </source>
</evidence>
<keyword evidence="2" id="KW-1185">Reference proteome</keyword>
<evidence type="ECO:0008006" key="3">
    <source>
        <dbReference type="Google" id="ProtNLM"/>
    </source>
</evidence>
<gene>
    <name evidence="1" type="ORF">M8006_17105</name>
</gene>
<reference evidence="1" key="1">
    <citation type="submission" date="2022-05" db="EMBL/GenBank/DDBJ databases">
        <title>Halomonas geminus sp. nov. and Halomonas llamarensis sp. nov. isolated from high-altitude salars of the Atacama Desert.</title>
        <authorList>
            <person name="Hintersatz C."/>
            <person name="Rojas L.A."/>
            <person name="Wei T.-S."/>
            <person name="Kutschke S."/>
            <person name="Lehmann F."/>
            <person name="Jain R."/>
            <person name="Pollmann K."/>
        </authorList>
    </citation>
    <scope>NUCLEOTIDE SEQUENCE</scope>
    <source>
        <strain evidence="1">ATCHA</strain>
    </source>
</reference>
<sequence length="448" mass="49817">MTDAQYANWLADLSAPRIVLCELDYAGGTEYVSTHPYISQPTDSAPNRVYDDLLMEAVDIETRIDGLISFGEITLVDDGEITHWVDRAWQGHGIRLYLGGPDWSRDDFRLHAIGINGGIMSARRGEIAFEMTDQSAVFDEPIDTGSLPDDAGPVPLALGSVYNAPAYRTSDGTQYEYKASYLPCVSLTPKEGGSTTLNVTNHPSEGRFVLDAPVLLDLTVDIKEQHNTPTKIAEWVADYYGKEVAEISLPDYTVCLYYNGEVNGRQILAALPGYWYFDRLDRLVVRQHAIPTSADVTLFDDDIEYDQIALSETQPPWKSLTLNWGRNYAPLSQVAGAVEDENATEAARLRREWSESKAEQSLPDYPLAEDVTRESCIAEATDAATERDRLLAIRSVRRDVYSIDAFMPVVEVGQSIAVEHPRLARKLGRIISVSRSPTRGTTSIEVWV</sequence>
<comment type="caution">
    <text evidence="1">The sequence shown here is derived from an EMBL/GenBank/DDBJ whole genome shotgun (WGS) entry which is preliminary data.</text>
</comment>
<name>A0ABT0SV11_9GAMM</name>
<dbReference type="Proteomes" id="UP001165308">
    <property type="component" value="Unassembled WGS sequence"/>
</dbReference>
<accession>A0ABT0SV11</accession>
<dbReference type="EMBL" id="JAMJPJ010000052">
    <property type="protein sequence ID" value="MCL7931674.1"/>
    <property type="molecule type" value="Genomic_DNA"/>
</dbReference>
<protein>
    <recommendedName>
        <fullName evidence="3">Phage tail protein</fullName>
    </recommendedName>
</protein>
<organism evidence="1 2">
    <name type="scientific">Halomonas llamarensis</name>
    <dbReference type="NCBI Taxonomy" id="2945104"/>
    <lineage>
        <taxon>Bacteria</taxon>
        <taxon>Pseudomonadati</taxon>
        <taxon>Pseudomonadota</taxon>
        <taxon>Gammaproteobacteria</taxon>
        <taxon>Oceanospirillales</taxon>
        <taxon>Halomonadaceae</taxon>
        <taxon>Halomonas</taxon>
    </lineage>
</organism>